<evidence type="ECO:0000256" key="6">
    <source>
        <dbReference type="SAM" id="Coils"/>
    </source>
</evidence>
<dbReference type="Gene3D" id="1.25.40.10">
    <property type="entry name" value="Tetratricopeptide repeat domain"/>
    <property type="match status" value="2"/>
</dbReference>
<evidence type="ECO:0000313" key="9">
    <source>
        <dbReference type="Proteomes" id="UP001470230"/>
    </source>
</evidence>
<organism evidence="8 9">
    <name type="scientific">Tritrichomonas musculus</name>
    <dbReference type="NCBI Taxonomy" id="1915356"/>
    <lineage>
        <taxon>Eukaryota</taxon>
        <taxon>Metamonada</taxon>
        <taxon>Parabasalia</taxon>
        <taxon>Tritrichomonadida</taxon>
        <taxon>Tritrichomonadidae</taxon>
        <taxon>Tritrichomonas</taxon>
    </lineage>
</organism>
<dbReference type="InterPro" id="IPR050767">
    <property type="entry name" value="Sel1_AlgK"/>
</dbReference>
<protein>
    <recommendedName>
        <fullName evidence="7">Protein kinase domain-containing protein</fullName>
    </recommendedName>
</protein>
<evidence type="ECO:0000256" key="3">
    <source>
        <dbReference type="ARBA" id="ARBA00022840"/>
    </source>
</evidence>
<dbReference type="SUPFAM" id="SSF56112">
    <property type="entry name" value="Protein kinase-like (PK-like)"/>
    <property type="match status" value="1"/>
</dbReference>
<evidence type="ECO:0000256" key="5">
    <source>
        <dbReference type="PROSITE-ProRule" id="PRU10141"/>
    </source>
</evidence>
<comment type="caution">
    <text evidence="8">The sequence shown here is derived from an EMBL/GenBank/DDBJ whole genome shotgun (WGS) entry which is preliminary data.</text>
</comment>
<dbReference type="SUPFAM" id="SSF81901">
    <property type="entry name" value="HCP-like"/>
    <property type="match status" value="1"/>
</dbReference>
<dbReference type="Proteomes" id="UP001470230">
    <property type="component" value="Unassembled WGS sequence"/>
</dbReference>
<comment type="similarity">
    <text evidence="4">Belongs to the sel-1 family.</text>
</comment>
<dbReference type="PANTHER" id="PTHR11102:SF147">
    <property type="entry name" value="SEL1L ADAPTOR SUBUNIT OF ERAD E3 UBIQUITIN LIGASE"/>
    <property type="match status" value="1"/>
</dbReference>
<feature type="coiled-coil region" evidence="6">
    <location>
        <begin position="327"/>
        <end position="357"/>
    </location>
</feature>
<dbReference type="InterPro" id="IPR006597">
    <property type="entry name" value="Sel1-like"/>
</dbReference>
<dbReference type="InterPro" id="IPR001245">
    <property type="entry name" value="Ser-Thr/Tyr_kinase_cat_dom"/>
</dbReference>
<keyword evidence="9" id="KW-1185">Reference proteome</keyword>
<dbReference type="PROSITE" id="PS00108">
    <property type="entry name" value="PROTEIN_KINASE_ST"/>
    <property type="match status" value="1"/>
</dbReference>
<dbReference type="InterPro" id="IPR011990">
    <property type="entry name" value="TPR-like_helical_dom_sf"/>
</dbReference>
<dbReference type="PANTHER" id="PTHR11102">
    <property type="entry name" value="SEL-1-LIKE PROTEIN"/>
    <property type="match status" value="1"/>
</dbReference>
<dbReference type="InterPro" id="IPR000719">
    <property type="entry name" value="Prot_kinase_dom"/>
</dbReference>
<keyword evidence="1" id="KW-0808">Transferase</keyword>
<feature type="binding site" evidence="5">
    <location>
        <position position="43"/>
    </location>
    <ligand>
        <name>ATP</name>
        <dbReference type="ChEBI" id="CHEBI:30616"/>
    </ligand>
</feature>
<sequence>MELNGVFFNTTDYELGSEKLGEGSFGTVYIAHNLKDNKQYAAKIIRIDEEFDGNEQMLLFRESMILSKLFHPSIVKFKGVNFRSFINSSILQPTIITEYLPHESLRNNLDKERRGIAPHEWNPTKKYISLIGIADAMRYLHSQGIIHRDLKPENVLCDNDYYPRVCDFGLSRCFSEYFSKSLKLTMTGQIGTPLYMAPELLRDEERYGPSVDVYAFSIMAYEIISGHQAYFERIGKETSFKLLIKIMNGERPTRTAGFTDKMWNLLEKCWSDRPEERPSFNEIFNELTSDRESYYQETVDNVEVSEFIDHLHEESVIKGNKEVTIGIKNEEKLKEEINELKQKIQKIEIEHQNHVKSSDSFYLGLISIVGFKKSRNYKKAVQELSRASDKGNCYASFILGLLYESGQKIERDVKKSFQYYEKSVQQGNPKGYLRIGICYFYGTVVNQDYKKAFEYFKKADDYGDLYALYWLGILYKNGQGVKQDYNKAYECFIKEIEFGNKSSLNNIGFFYLNGIVVKQDFNKSIKYFQEAVEQGDTFALCNLGHLYEQGIGVKKDYQKACEYYQKAADLGNSSAKGYLDNLKKIMK</sequence>
<dbReference type="PROSITE" id="PS00107">
    <property type="entry name" value="PROTEIN_KINASE_ATP"/>
    <property type="match status" value="1"/>
</dbReference>
<evidence type="ECO:0000259" key="7">
    <source>
        <dbReference type="PROSITE" id="PS50011"/>
    </source>
</evidence>
<evidence type="ECO:0000256" key="2">
    <source>
        <dbReference type="ARBA" id="ARBA00022741"/>
    </source>
</evidence>
<keyword evidence="3 5" id="KW-0067">ATP-binding</keyword>
<proteinExistence type="inferred from homology"/>
<reference evidence="8 9" key="1">
    <citation type="submission" date="2024-04" db="EMBL/GenBank/DDBJ databases">
        <title>Tritrichomonas musculus Genome.</title>
        <authorList>
            <person name="Alves-Ferreira E."/>
            <person name="Grigg M."/>
            <person name="Lorenzi H."/>
            <person name="Galac M."/>
        </authorList>
    </citation>
    <scope>NUCLEOTIDE SEQUENCE [LARGE SCALE GENOMIC DNA]</scope>
    <source>
        <strain evidence="8 9">EAF2021</strain>
    </source>
</reference>
<dbReference type="Pfam" id="PF00069">
    <property type="entry name" value="Pkinase"/>
    <property type="match status" value="1"/>
</dbReference>
<dbReference type="Pfam" id="PF08238">
    <property type="entry name" value="Sel1"/>
    <property type="match status" value="5"/>
</dbReference>
<keyword evidence="6" id="KW-0175">Coiled coil</keyword>
<accession>A0ABR2HVU4</accession>
<keyword evidence="1" id="KW-0723">Serine/threonine-protein kinase</keyword>
<evidence type="ECO:0000256" key="4">
    <source>
        <dbReference type="ARBA" id="ARBA00038101"/>
    </source>
</evidence>
<name>A0ABR2HVU4_9EUKA</name>
<dbReference type="InterPro" id="IPR008271">
    <property type="entry name" value="Ser/Thr_kinase_AS"/>
</dbReference>
<keyword evidence="1" id="KW-0418">Kinase</keyword>
<evidence type="ECO:0000256" key="1">
    <source>
        <dbReference type="ARBA" id="ARBA00022527"/>
    </source>
</evidence>
<dbReference type="Gene3D" id="1.10.510.10">
    <property type="entry name" value="Transferase(Phosphotransferase) domain 1"/>
    <property type="match status" value="1"/>
</dbReference>
<feature type="domain" description="Protein kinase" evidence="7">
    <location>
        <begin position="14"/>
        <end position="295"/>
    </location>
</feature>
<dbReference type="PROSITE" id="PS50011">
    <property type="entry name" value="PROTEIN_KINASE_DOM"/>
    <property type="match status" value="1"/>
</dbReference>
<dbReference type="PRINTS" id="PR00109">
    <property type="entry name" value="TYRKINASE"/>
</dbReference>
<gene>
    <name evidence="8" type="ORF">M9Y10_016253</name>
</gene>
<dbReference type="InterPro" id="IPR017441">
    <property type="entry name" value="Protein_kinase_ATP_BS"/>
</dbReference>
<keyword evidence="2 5" id="KW-0547">Nucleotide-binding</keyword>
<dbReference type="SMART" id="SM00671">
    <property type="entry name" value="SEL1"/>
    <property type="match status" value="6"/>
</dbReference>
<dbReference type="SMART" id="SM00220">
    <property type="entry name" value="S_TKc"/>
    <property type="match status" value="1"/>
</dbReference>
<evidence type="ECO:0000313" key="8">
    <source>
        <dbReference type="EMBL" id="KAK8853710.1"/>
    </source>
</evidence>
<dbReference type="InterPro" id="IPR011009">
    <property type="entry name" value="Kinase-like_dom_sf"/>
</dbReference>
<dbReference type="EMBL" id="JAPFFF010000021">
    <property type="protein sequence ID" value="KAK8853710.1"/>
    <property type="molecule type" value="Genomic_DNA"/>
</dbReference>